<evidence type="ECO:0000259" key="1">
    <source>
        <dbReference type="SMART" id="SM00418"/>
    </source>
</evidence>
<dbReference type="InterPro" id="IPR036388">
    <property type="entry name" value="WH-like_DNA-bd_sf"/>
</dbReference>
<feature type="domain" description="HTH arsR-type" evidence="1">
    <location>
        <begin position="8"/>
        <end position="88"/>
    </location>
</feature>
<dbReference type="RefSeq" id="WP_271221284.1">
    <property type="nucleotide sequence ID" value="NZ_BAAAVD010000012.1"/>
</dbReference>
<evidence type="ECO:0000313" key="3">
    <source>
        <dbReference type="Proteomes" id="UP001143474"/>
    </source>
</evidence>
<reference evidence="2" key="2">
    <citation type="submission" date="2023-01" db="EMBL/GenBank/DDBJ databases">
        <authorList>
            <person name="Sun Q."/>
            <person name="Evtushenko L."/>
        </authorList>
    </citation>
    <scope>NUCLEOTIDE SEQUENCE</scope>
    <source>
        <strain evidence="2">VKM Ac-2007</strain>
    </source>
</reference>
<evidence type="ECO:0000313" key="2">
    <source>
        <dbReference type="EMBL" id="GLK12982.1"/>
    </source>
</evidence>
<accession>A0A9W6I770</accession>
<protein>
    <recommendedName>
        <fullName evidence="1">HTH arsR-type domain-containing protein</fullName>
    </recommendedName>
</protein>
<proteinExistence type="predicted"/>
<dbReference type="SUPFAM" id="SSF46785">
    <property type="entry name" value="Winged helix' DNA-binding domain"/>
    <property type="match status" value="1"/>
</dbReference>
<keyword evidence="3" id="KW-1185">Reference proteome</keyword>
<comment type="caution">
    <text evidence="2">The sequence shown here is derived from an EMBL/GenBank/DDBJ whole genome shotgun (WGS) entry which is preliminary data.</text>
</comment>
<dbReference type="InterPro" id="IPR036390">
    <property type="entry name" value="WH_DNA-bd_sf"/>
</dbReference>
<dbReference type="InterPro" id="IPR001845">
    <property type="entry name" value="HTH_ArsR_DNA-bd_dom"/>
</dbReference>
<dbReference type="AlphaFoldDB" id="A0A9W6I770"/>
<dbReference type="Pfam" id="PF12840">
    <property type="entry name" value="HTH_20"/>
    <property type="match status" value="1"/>
</dbReference>
<dbReference type="Gene3D" id="1.10.10.10">
    <property type="entry name" value="Winged helix-like DNA-binding domain superfamily/Winged helix DNA-binding domain"/>
    <property type="match status" value="1"/>
</dbReference>
<gene>
    <name evidence="2" type="ORF">GCM10017600_63920</name>
</gene>
<dbReference type="GO" id="GO:0003700">
    <property type="term" value="F:DNA-binding transcription factor activity"/>
    <property type="evidence" value="ECO:0007669"/>
    <property type="project" value="InterPro"/>
</dbReference>
<name>A0A9W6I770_9ACTN</name>
<dbReference type="CDD" id="cd00090">
    <property type="entry name" value="HTH_ARSR"/>
    <property type="match status" value="1"/>
</dbReference>
<dbReference type="EMBL" id="BSEV01000019">
    <property type="protein sequence ID" value="GLK12982.1"/>
    <property type="molecule type" value="Genomic_DNA"/>
</dbReference>
<organism evidence="2 3">
    <name type="scientific">Streptosporangium carneum</name>
    <dbReference type="NCBI Taxonomy" id="47481"/>
    <lineage>
        <taxon>Bacteria</taxon>
        <taxon>Bacillati</taxon>
        <taxon>Actinomycetota</taxon>
        <taxon>Actinomycetes</taxon>
        <taxon>Streptosporangiales</taxon>
        <taxon>Streptosporangiaceae</taxon>
        <taxon>Streptosporangium</taxon>
    </lineage>
</organism>
<dbReference type="Proteomes" id="UP001143474">
    <property type="component" value="Unassembled WGS sequence"/>
</dbReference>
<dbReference type="InterPro" id="IPR011991">
    <property type="entry name" value="ArsR-like_HTH"/>
</dbReference>
<reference evidence="2" key="1">
    <citation type="journal article" date="2014" name="Int. J. Syst. Evol. Microbiol.">
        <title>Complete genome sequence of Corynebacterium casei LMG S-19264T (=DSM 44701T), isolated from a smear-ripened cheese.</title>
        <authorList>
            <consortium name="US DOE Joint Genome Institute (JGI-PGF)"/>
            <person name="Walter F."/>
            <person name="Albersmeier A."/>
            <person name="Kalinowski J."/>
            <person name="Ruckert C."/>
        </authorList>
    </citation>
    <scope>NUCLEOTIDE SEQUENCE</scope>
    <source>
        <strain evidence="2">VKM Ac-2007</strain>
    </source>
</reference>
<sequence>MSETADLAAVKVLANPLRQRIMRQVSLDGEVTSTTLARKLGVTTGGTSYNLRVLAEHGFVEEVPGRGGGRERWWRRADRDLRFPLYSEQSPEMRAVTDEMHRLWLAETLEGLARFQRVRDDLGEWGDALPYSNGTIRVTLDELRDFFERYLELLARFSRRPEETPEDARTVLTRFIAFPELPGE</sequence>
<dbReference type="SMART" id="SM00418">
    <property type="entry name" value="HTH_ARSR"/>
    <property type="match status" value="1"/>
</dbReference>